<feature type="transmembrane region" description="Helical" evidence="7">
    <location>
        <begin position="51"/>
        <end position="70"/>
    </location>
</feature>
<keyword evidence="5 7" id="KW-1133">Transmembrane helix</keyword>
<dbReference type="GeneID" id="445860"/>
<evidence type="ECO:0000256" key="4">
    <source>
        <dbReference type="ARBA" id="ARBA00022692"/>
    </source>
</evidence>
<feature type="transmembrane region" description="Helical" evidence="7">
    <location>
        <begin position="408"/>
        <end position="430"/>
    </location>
</feature>
<gene>
    <name evidence="9 10" type="primary">slc29a3.L</name>
</gene>
<organism evidence="8 9">
    <name type="scientific">Xenopus laevis</name>
    <name type="common">African clawed frog</name>
    <dbReference type="NCBI Taxonomy" id="8355"/>
    <lineage>
        <taxon>Eukaryota</taxon>
        <taxon>Metazoa</taxon>
        <taxon>Chordata</taxon>
        <taxon>Craniata</taxon>
        <taxon>Vertebrata</taxon>
        <taxon>Euteleostomi</taxon>
        <taxon>Amphibia</taxon>
        <taxon>Batrachia</taxon>
        <taxon>Anura</taxon>
        <taxon>Pipoidea</taxon>
        <taxon>Pipidae</taxon>
        <taxon>Xenopodinae</taxon>
        <taxon>Xenopus</taxon>
        <taxon>Xenopus</taxon>
    </lineage>
</organism>
<proteinExistence type="inferred from homology"/>
<evidence type="ECO:0000256" key="6">
    <source>
        <dbReference type="ARBA" id="ARBA00023136"/>
    </source>
</evidence>
<dbReference type="GO" id="GO:0005886">
    <property type="term" value="C:plasma membrane"/>
    <property type="evidence" value="ECO:0000318"/>
    <property type="project" value="GO_Central"/>
</dbReference>
<evidence type="ECO:0000256" key="3">
    <source>
        <dbReference type="ARBA" id="ARBA00022448"/>
    </source>
</evidence>
<feature type="transmembrane region" description="Helical" evidence="7">
    <location>
        <begin position="442"/>
        <end position="464"/>
    </location>
</feature>
<dbReference type="AGR" id="Xenbase:XB-GENE-5941679"/>
<dbReference type="CTD" id="445860"/>
<dbReference type="OrthoDB" id="46396at2759"/>
<dbReference type="RefSeq" id="XP_018080986.1">
    <property type="nucleotide sequence ID" value="XM_018225497.2"/>
</dbReference>
<dbReference type="Proteomes" id="UP000186698">
    <property type="component" value="Chromosome 7L"/>
</dbReference>
<dbReference type="PRINTS" id="PR01130">
    <property type="entry name" value="DERENTRNSPRT"/>
</dbReference>
<comment type="similarity">
    <text evidence="2">Belongs to the SLC29A/ENT transporter (TC 2.A.57) family.</text>
</comment>
<feature type="transmembrane region" description="Helical" evidence="7">
    <location>
        <begin position="200"/>
        <end position="223"/>
    </location>
</feature>
<evidence type="ECO:0000313" key="9">
    <source>
        <dbReference type="RefSeq" id="XP_018080986.1"/>
    </source>
</evidence>
<comment type="subcellular location">
    <subcellularLocation>
        <location evidence="1">Membrane</location>
        <topology evidence="1">Multi-pass membrane protein</topology>
    </subcellularLocation>
</comment>
<evidence type="ECO:0000256" key="2">
    <source>
        <dbReference type="ARBA" id="ARBA00007965"/>
    </source>
</evidence>
<dbReference type="Pfam" id="PF01733">
    <property type="entry name" value="Nucleoside_tran"/>
    <property type="match status" value="1"/>
</dbReference>
<evidence type="ECO:0000313" key="10">
    <source>
        <dbReference type="Xenbase" id="XB-GENE-5941679"/>
    </source>
</evidence>
<feature type="transmembrane region" description="Helical" evidence="7">
    <location>
        <begin position="331"/>
        <end position="350"/>
    </location>
</feature>
<dbReference type="InterPro" id="IPR036259">
    <property type="entry name" value="MFS_trans_sf"/>
</dbReference>
<dbReference type="PIRSF" id="PIRSF016379">
    <property type="entry name" value="ENT"/>
    <property type="match status" value="1"/>
</dbReference>
<feature type="transmembrane region" description="Helical" evidence="7">
    <location>
        <begin position="298"/>
        <end position="319"/>
    </location>
</feature>
<feature type="transmembrane region" description="Helical" evidence="7">
    <location>
        <begin position="229"/>
        <end position="250"/>
    </location>
</feature>
<dbReference type="InterPro" id="IPR002259">
    <property type="entry name" value="Eqnu_transpt"/>
</dbReference>
<feature type="transmembrane region" description="Helical" evidence="7">
    <location>
        <begin position="371"/>
        <end position="388"/>
    </location>
</feature>
<keyword evidence="8" id="KW-1185">Reference proteome</keyword>
<name>A0A8J0T1C4_XENLA</name>
<dbReference type="PANTHER" id="PTHR10332:SF17">
    <property type="entry name" value="EQUILIBRATIVE NUCLEOSIDE TRANSPORTER 3"/>
    <property type="match status" value="1"/>
</dbReference>
<dbReference type="PANTHER" id="PTHR10332">
    <property type="entry name" value="EQUILIBRATIVE NUCLEOSIDE TRANSPORTER"/>
    <property type="match status" value="1"/>
</dbReference>
<dbReference type="SUPFAM" id="SSF103473">
    <property type="entry name" value="MFS general substrate transporter"/>
    <property type="match status" value="1"/>
</dbReference>
<reference evidence="9" key="1">
    <citation type="submission" date="2025-08" db="UniProtKB">
        <authorList>
            <consortium name="RefSeq"/>
        </authorList>
    </citation>
    <scope>IDENTIFICATION</scope>
    <source>
        <strain evidence="9">J_2021</strain>
        <tissue evidence="9">Erythrocytes</tissue>
    </source>
</reference>
<dbReference type="Gene3D" id="1.20.1250.20">
    <property type="entry name" value="MFS general substrate transporter like domains"/>
    <property type="match status" value="1"/>
</dbReference>
<feature type="transmembrane region" description="Helical" evidence="7">
    <location>
        <begin position="164"/>
        <end position="188"/>
    </location>
</feature>
<sequence>MEQVSEDSLQSANAVYKSSDHIHSDSEQESLLGEHRVKPYYTHKPVDHYNCTYIIFFILGVGASLPWNFFCTAKHYWIYKFRNCTDAPLIQQHDVSDISDYFESYFSIASAVPSVPCLILNFFLVNRVSSKVRILSSLVVMLLIFILTTVLVKIDTSAWTKEFFVLTLSCVVILSGASNILSASVFGVTGQFPMKHSQALISGQAMGGTISAVAAILDLAVASDVTDSALAYFLTAVVFTLICIIVYLILPSMEYSRYYLSISNEKSSSSSVEGAATGDSRPTLEANSPPIVPILRKVGVLATCLFYNFFISIIIFPTISASIESVNRESGNVWTTIYFTPITCFLIYNFSDFCGRQVTAWVQSPGPNSKILPTLVFLRTLFIPLFMFCNYQPRKHIATVIFQSDVYPVFFLSLFGLSNGYLGTLSMIYGPKVVPKELAEGTAIIMSFFLGLGLAVGSAFSSLAQLI</sequence>
<accession>A0A8J0T1C4</accession>
<evidence type="ECO:0000256" key="7">
    <source>
        <dbReference type="SAM" id="Phobius"/>
    </source>
</evidence>
<keyword evidence="3" id="KW-0813">Transport</keyword>
<evidence type="ECO:0000256" key="1">
    <source>
        <dbReference type="ARBA" id="ARBA00004141"/>
    </source>
</evidence>
<dbReference type="GO" id="GO:0005794">
    <property type="term" value="C:Golgi apparatus"/>
    <property type="evidence" value="ECO:0000318"/>
    <property type="project" value="GO_Central"/>
</dbReference>
<protein>
    <submittedName>
        <fullName evidence="9">Equilibrative nucleoside transporter 3 isoform X1</fullName>
    </submittedName>
</protein>
<keyword evidence="4 7" id="KW-0812">Transmembrane</keyword>
<dbReference type="AlphaFoldDB" id="A0A8J0T1C4"/>
<keyword evidence="6 7" id="KW-0472">Membrane</keyword>
<feature type="transmembrane region" description="Helical" evidence="7">
    <location>
        <begin position="105"/>
        <end position="125"/>
    </location>
</feature>
<evidence type="ECO:0000256" key="5">
    <source>
        <dbReference type="ARBA" id="ARBA00022989"/>
    </source>
</evidence>
<feature type="transmembrane region" description="Helical" evidence="7">
    <location>
        <begin position="132"/>
        <end position="152"/>
    </location>
</feature>
<dbReference type="GO" id="GO:0005337">
    <property type="term" value="F:nucleoside transmembrane transporter activity"/>
    <property type="evidence" value="ECO:0000318"/>
    <property type="project" value="GO_Central"/>
</dbReference>
<evidence type="ECO:0000313" key="8">
    <source>
        <dbReference type="Proteomes" id="UP000186698"/>
    </source>
</evidence>
<dbReference type="Xenbase" id="XB-GENE-5941679">
    <property type="gene designation" value="slc29a3.L"/>
</dbReference>
<dbReference type="KEGG" id="xla:445860"/>